<keyword evidence="9" id="KW-0378">Hydrolase</keyword>
<evidence type="ECO:0000256" key="6">
    <source>
        <dbReference type="RuleBase" id="RU364113"/>
    </source>
</evidence>
<gene>
    <name evidence="9" type="primary">hflK</name>
    <name evidence="9" type="ORF">CXZ10_01370</name>
</gene>
<keyword evidence="3" id="KW-0812">Transmembrane</keyword>
<dbReference type="RefSeq" id="WP_101287166.1">
    <property type="nucleotide sequence ID" value="NZ_FOUQ01000011.1"/>
</dbReference>
<evidence type="ECO:0000313" key="10">
    <source>
        <dbReference type="Proteomes" id="UP000233491"/>
    </source>
</evidence>
<evidence type="ECO:0000256" key="1">
    <source>
        <dbReference type="ARBA" id="ARBA00004167"/>
    </source>
</evidence>
<dbReference type="Proteomes" id="UP000233491">
    <property type="component" value="Unassembled WGS sequence"/>
</dbReference>
<dbReference type="Gene3D" id="3.30.479.30">
    <property type="entry name" value="Band 7 domain"/>
    <property type="match status" value="1"/>
</dbReference>
<dbReference type="AlphaFoldDB" id="A0A1I4VFE8"/>
<comment type="caution">
    <text evidence="9">The sequence shown here is derived from an EMBL/GenBank/DDBJ whole genome shotgun (WGS) entry which is preliminary data.</text>
</comment>
<comment type="function">
    <text evidence="6">HflC and HflK could encode or regulate a protease.</text>
</comment>
<keyword evidence="9" id="KW-0645">Protease</keyword>
<feature type="region of interest" description="Disordered" evidence="7">
    <location>
        <begin position="1"/>
        <end position="39"/>
    </location>
</feature>
<dbReference type="EMBL" id="PJNW01000002">
    <property type="protein sequence ID" value="PKR90069.1"/>
    <property type="molecule type" value="Genomic_DNA"/>
</dbReference>
<dbReference type="InterPro" id="IPR010201">
    <property type="entry name" value="HflK"/>
</dbReference>
<accession>A0A1I4VFE8</accession>
<protein>
    <recommendedName>
        <fullName evidence="6">Protein HflK</fullName>
    </recommendedName>
</protein>
<dbReference type="PANTHER" id="PTHR43327">
    <property type="entry name" value="STOMATIN-LIKE PROTEIN 2, MITOCHONDRIAL"/>
    <property type="match status" value="1"/>
</dbReference>
<evidence type="ECO:0000256" key="4">
    <source>
        <dbReference type="ARBA" id="ARBA00022989"/>
    </source>
</evidence>
<evidence type="ECO:0000313" key="9">
    <source>
        <dbReference type="EMBL" id="PKR90069.1"/>
    </source>
</evidence>
<keyword evidence="10" id="KW-1185">Reference proteome</keyword>
<dbReference type="Pfam" id="PF12221">
    <property type="entry name" value="HflK_N"/>
    <property type="match status" value="1"/>
</dbReference>
<feature type="compositionally biased region" description="Polar residues" evidence="7">
    <location>
        <begin position="365"/>
        <end position="374"/>
    </location>
</feature>
<proteinExistence type="inferred from homology"/>
<evidence type="ECO:0000256" key="7">
    <source>
        <dbReference type="SAM" id="MobiDB-lite"/>
    </source>
</evidence>
<dbReference type="PANTHER" id="PTHR43327:SF2">
    <property type="entry name" value="MODULATOR OF FTSH PROTEASE HFLK"/>
    <property type="match status" value="1"/>
</dbReference>
<reference evidence="9 10" key="1">
    <citation type="submission" date="2017-12" db="EMBL/GenBank/DDBJ databases">
        <title>Anaerobic carbon monoxide metabolism by Pleomorphomonas carboxyditropha sp. nov., a new mesophilic hydrogenogenic carboxidotroph.</title>
        <authorList>
            <person name="Esquivel-Elizondo S."/>
            <person name="Krajmalnik-Brown R."/>
        </authorList>
    </citation>
    <scope>NUCLEOTIDE SEQUENCE [LARGE SCALE GENOMIC DNA]</scope>
    <source>
        <strain evidence="9 10">R5-392</strain>
    </source>
</reference>
<comment type="subcellular location">
    <subcellularLocation>
        <location evidence="1">Membrane</location>
        <topology evidence="1">Single-pass membrane protein</topology>
    </subcellularLocation>
</comment>
<dbReference type="OrthoDB" id="9779595at2"/>
<dbReference type="NCBIfam" id="TIGR01933">
    <property type="entry name" value="hflK"/>
    <property type="match status" value="1"/>
</dbReference>
<sequence length="374" mass="40542">MPWSNQSGGGGWKGGGNGPWGQPPRGPQGGGGNEPPDLEELLRRGQDKIRRLLPGGGGGRPGSGEPTGFLTALPLIAVAAVGFWLYQSIYVVQPDEVGVELFFGKVKPELNEPGIHFAFWPIEQVETPAVRTENQEVMGGGASTGADSIMLSGDQNLVSVEFSVLWKIEDPIKYLFRVADQRELVRKVSESVMREVVGRTRADEFRTTGREAAQTAVRDRVQQTLNAYDAGVSITAVNVTRADPPLEVQDAFGEVQRAQQDQDKFKQDAQAYANKRLGEARGEASQIREAALGYRDQVIAEATGGAQRFTSVYQQYIKAPDITRERIYLETMEGVLSKTNKVLLDSGSTQGVLPYLPLPEVGRPTTPSSTGAAQ</sequence>
<dbReference type="SUPFAM" id="SSF117892">
    <property type="entry name" value="Band 7/SPFH domain"/>
    <property type="match status" value="1"/>
</dbReference>
<dbReference type="InterPro" id="IPR020980">
    <property type="entry name" value="Membrane_HflK_N"/>
</dbReference>
<dbReference type="Pfam" id="PF01145">
    <property type="entry name" value="Band_7"/>
    <property type="match status" value="1"/>
</dbReference>
<evidence type="ECO:0000256" key="2">
    <source>
        <dbReference type="ARBA" id="ARBA00006971"/>
    </source>
</evidence>
<dbReference type="GO" id="GO:0008233">
    <property type="term" value="F:peptidase activity"/>
    <property type="evidence" value="ECO:0007669"/>
    <property type="project" value="UniProtKB-KW"/>
</dbReference>
<comment type="subunit">
    <text evidence="6">HflC and HflK may interact to form a multimeric complex.</text>
</comment>
<evidence type="ECO:0000256" key="3">
    <source>
        <dbReference type="ARBA" id="ARBA00022692"/>
    </source>
</evidence>
<feature type="domain" description="Band 7" evidence="8">
    <location>
        <begin position="87"/>
        <end position="256"/>
    </location>
</feature>
<dbReference type="GO" id="GO:0006508">
    <property type="term" value="P:proteolysis"/>
    <property type="evidence" value="ECO:0007669"/>
    <property type="project" value="UniProtKB-KW"/>
</dbReference>
<comment type="similarity">
    <text evidence="2 6">Belongs to the band 7/mec-2 family. HflK subfamily.</text>
</comment>
<evidence type="ECO:0000259" key="8">
    <source>
        <dbReference type="SMART" id="SM00244"/>
    </source>
</evidence>
<name>A0A1I4VFE8_9HYPH</name>
<organism evidence="9 10">
    <name type="scientific">Pleomorphomonas diazotrophica</name>
    <dbReference type="NCBI Taxonomy" id="1166257"/>
    <lineage>
        <taxon>Bacteria</taxon>
        <taxon>Pseudomonadati</taxon>
        <taxon>Pseudomonadota</taxon>
        <taxon>Alphaproteobacteria</taxon>
        <taxon>Hyphomicrobiales</taxon>
        <taxon>Pleomorphomonadaceae</taxon>
        <taxon>Pleomorphomonas</taxon>
    </lineage>
</organism>
<evidence type="ECO:0000256" key="5">
    <source>
        <dbReference type="ARBA" id="ARBA00023136"/>
    </source>
</evidence>
<keyword evidence="4" id="KW-1133">Transmembrane helix</keyword>
<dbReference type="InterPro" id="IPR050710">
    <property type="entry name" value="Band7/mec-2_domain"/>
</dbReference>
<dbReference type="SMART" id="SM00244">
    <property type="entry name" value="PHB"/>
    <property type="match status" value="1"/>
</dbReference>
<feature type="region of interest" description="Disordered" evidence="7">
    <location>
        <begin position="355"/>
        <end position="374"/>
    </location>
</feature>
<dbReference type="InterPro" id="IPR001107">
    <property type="entry name" value="Band_7"/>
</dbReference>
<dbReference type="CDD" id="cd03404">
    <property type="entry name" value="SPFH_HflK"/>
    <property type="match status" value="1"/>
</dbReference>
<feature type="compositionally biased region" description="Gly residues" evidence="7">
    <location>
        <begin position="7"/>
        <end position="19"/>
    </location>
</feature>
<dbReference type="GO" id="GO:0016020">
    <property type="term" value="C:membrane"/>
    <property type="evidence" value="ECO:0007669"/>
    <property type="project" value="UniProtKB-SubCell"/>
</dbReference>
<keyword evidence="5" id="KW-0472">Membrane</keyword>
<dbReference type="InterPro" id="IPR036013">
    <property type="entry name" value="Band_7/SPFH_dom_sf"/>
</dbReference>